<accession>A0A151XJ91</accession>
<keyword evidence="1" id="KW-0732">Signal</keyword>
<dbReference type="AlphaFoldDB" id="A0A151XJ91"/>
<gene>
    <name evidence="2" type="ORF">ALC60_00469</name>
</gene>
<organism evidence="2 3">
    <name type="scientific">Mycetomoellerius zeteki</name>
    <dbReference type="NCBI Taxonomy" id="64791"/>
    <lineage>
        <taxon>Eukaryota</taxon>
        <taxon>Metazoa</taxon>
        <taxon>Ecdysozoa</taxon>
        <taxon>Arthropoda</taxon>
        <taxon>Hexapoda</taxon>
        <taxon>Insecta</taxon>
        <taxon>Pterygota</taxon>
        <taxon>Neoptera</taxon>
        <taxon>Endopterygota</taxon>
        <taxon>Hymenoptera</taxon>
        <taxon>Apocrita</taxon>
        <taxon>Aculeata</taxon>
        <taxon>Formicoidea</taxon>
        <taxon>Formicidae</taxon>
        <taxon>Myrmicinae</taxon>
        <taxon>Mycetomoellerius</taxon>
    </lineage>
</organism>
<name>A0A151XJ91_9HYME</name>
<evidence type="ECO:0000313" key="2">
    <source>
        <dbReference type="EMBL" id="KYQ60486.1"/>
    </source>
</evidence>
<feature type="chain" id="PRO_5007591967" evidence="1">
    <location>
        <begin position="24"/>
        <end position="190"/>
    </location>
</feature>
<evidence type="ECO:0000256" key="1">
    <source>
        <dbReference type="SAM" id="SignalP"/>
    </source>
</evidence>
<feature type="signal peptide" evidence="1">
    <location>
        <begin position="1"/>
        <end position="23"/>
    </location>
</feature>
<dbReference type="Proteomes" id="UP000075809">
    <property type="component" value="Unassembled WGS sequence"/>
</dbReference>
<dbReference type="EMBL" id="KQ982074">
    <property type="protein sequence ID" value="KYQ60486.1"/>
    <property type="molecule type" value="Genomic_DNA"/>
</dbReference>
<evidence type="ECO:0000313" key="3">
    <source>
        <dbReference type="Proteomes" id="UP000075809"/>
    </source>
</evidence>
<reference evidence="2 3" key="1">
    <citation type="submission" date="2015-09" db="EMBL/GenBank/DDBJ databases">
        <title>Trachymyrmex zeteki WGS genome.</title>
        <authorList>
            <person name="Nygaard S."/>
            <person name="Hu H."/>
            <person name="Boomsma J."/>
            <person name="Zhang G."/>
        </authorList>
    </citation>
    <scope>NUCLEOTIDE SEQUENCE [LARGE SCALE GENOMIC DNA]</scope>
    <source>
        <strain evidence="2">Tzet28-1</strain>
        <tissue evidence="2">Whole body</tissue>
    </source>
</reference>
<keyword evidence="3" id="KW-1185">Reference proteome</keyword>
<sequence length="190" mass="20881">MRLQKRLLRIGLITGGLVDDAAAVTAGVSHQNDAVSAIRFNAKLNYAKTDRNARPHCFTIDQQSYVKYNVKLYEKDIIPNKSVSLVEVSGTTKEEEMGISSVTEGTTVVLGAKTRTGSDPGGGIDLLAALQLHNTTRQGVTQVPGLVRMRPAYYLQVNDKQHCLLMDACSSHYTTLVMQHAINRYCERSV</sequence>
<protein>
    <submittedName>
        <fullName evidence="2">Uncharacterized protein</fullName>
    </submittedName>
</protein>
<proteinExistence type="predicted"/>